<comment type="caution">
    <text evidence="2">The sequence shown here is derived from an EMBL/GenBank/DDBJ whole genome shotgun (WGS) entry which is preliminary data.</text>
</comment>
<feature type="domain" description="Cyclic nucleotide-binding" evidence="1">
    <location>
        <begin position="12"/>
        <end position="116"/>
    </location>
</feature>
<dbReference type="CDD" id="cd00038">
    <property type="entry name" value="CAP_ED"/>
    <property type="match status" value="1"/>
</dbReference>
<evidence type="ECO:0000259" key="1">
    <source>
        <dbReference type="PROSITE" id="PS50042"/>
    </source>
</evidence>
<dbReference type="SMART" id="SM00100">
    <property type="entry name" value="cNMP"/>
    <property type="match status" value="1"/>
</dbReference>
<dbReference type="EMBL" id="JAANYN010000011">
    <property type="protein sequence ID" value="NHE59255.1"/>
    <property type="molecule type" value="Genomic_DNA"/>
</dbReference>
<dbReference type="Proteomes" id="UP000649799">
    <property type="component" value="Unassembled WGS sequence"/>
</dbReference>
<keyword evidence="3" id="KW-1185">Reference proteome</keyword>
<reference evidence="2 3" key="1">
    <citation type="submission" date="2020-03" db="EMBL/GenBank/DDBJ databases">
        <title>Cyclobacterium plantarum sp. nov., a marine bacterium isolated from a coastal-marine wetland.</title>
        <authorList>
            <person name="Sanchez-Porro C."/>
            <person name="Ventosa A."/>
            <person name="Amoozegar M."/>
        </authorList>
    </citation>
    <scope>NUCLEOTIDE SEQUENCE [LARGE SCALE GENOMIC DNA]</scope>
    <source>
        <strain evidence="2 3">GBPx2</strain>
    </source>
</reference>
<sequence>MVYPSTITDIYAHPGISDADLESIFRAHVKVFFYKGDLILTEGQFSNAYYCLEKGLVRAFARNIDGKDITTGFFSKNEIVIEVASLFLRQPTRENIQALSDCECWMIGYEAFQELFEKIEGFTEWGRTWMSRALLANKQRSLSMITDSATNRYLSLRREQPEVLQVAPLKHIASYLGVTDSSLSRIRKEVAQMGR</sequence>
<protein>
    <submittedName>
        <fullName evidence="2">Crp/Fnr family transcriptional regulator</fullName>
    </submittedName>
</protein>
<evidence type="ECO:0000313" key="2">
    <source>
        <dbReference type="EMBL" id="NHE59255.1"/>
    </source>
</evidence>
<dbReference type="SUPFAM" id="SSF51206">
    <property type="entry name" value="cAMP-binding domain-like"/>
    <property type="match status" value="1"/>
</dbReference>
<gene>
    <name evidence="2" type="ORF">G9Q97_20790</name>
</gene>
<accession>A0ABX0HGT3</accession>
<dbReference type="PROSITE" id="PS50042">
    <property type="entry name" value="CNMP_BINDING_3"/>
    <property type="match status" value="1"/>
</dbReference>
<proteinExistence type="predicted"/>
<dbReference type="Gene3D" id="2.60.120.10">
    <property type="entry name" value="Jelly Rolls"/>
    <property type="match status" value="1"/>
</dbReference>
<organism evidence="2 3">
    <name type="scientific">Cyclobacterium plantarum</name>
    <dbReference type="NCBI Taxonomy" id="2716263"/>
    <lineage>
        <taxon>Bacteria</taxon>
        <taxon>Pseudomonadati</taxon>
        <taxon>Bacteroidota</taxon>
        <taxon>Cytophagia</taxon>
        <taxon>Cytophagales</taxon>
        <taxon>Cyclobacteriaceae</taxon>
        <taxon>Cyclobacterium</taxon>
    </lineage>
</organism>
<dbReference type="InterPro" id="IPR018490">
    <property type="entry name" value="cNMP-bd_dom_sf"/>
</dbReference>
<dbReference type="InterPro" id="IPR000595">
    <property type="entry name" value="cNMP-bd_dom"/>
</dbReference>
<dbReference type="InterPro" id="IPR014710">
    <property type="entry name" value="RmlC-like_jellyroll"/>
</dbReference>
<dbReference type="Pfam" id="PF00027">
    <property type="entry name" value="cNMP_binding"/>
    <property type="match status" value="1"/>
</dbReference>
<name>A0ABX0HGT3_9BACT</name>
<evidence type="ECO:0000313" key="3">
    <source>
        <dbReference type="Proteomes" id="UP000649799"/>
    </source>
</evidence>